<dbReference type="InterPro" id="IPR006935">
    <property type="entry name" value="Helicase/UvrB_N"/>
</dbReference>
<dbReference type="PROSITE" id="PS51192">
    <property type="entry name" value="HELICASE_ATP_BIND_1"/>
    <property type="match status" value="1"/>
</dbReference>
<dbReference type="PANTHER" id="PTHR11274">
    <property type="entry name" value="RAD25/XP-B DNA REPAIR HELICASE"/>
    <property type="match status" value="1"/>
</dbReference>
<protein>
    <submittedName>
        <fullName evidence="6">Putative ATP-dependent helicase</fullName>
    </submittedName>
</protein>
<dbReference type="SMART" id="SM00487">
    <property type="entry name" value="DEXDc"/>
    <property type="match status" value="1"/>
</dbReference>
<keyword evidence="2" id="KW-0378">Hydrolase</keyword>
<dbReference type="PANTHER" id="PTHR11274:SF0">
    <property type="entry name" value="GENERAL TRANSCRIPTION AND DNA REPAIR FACTOR IIH HELICASE SUBUNIT XPB"/>
    <property type="match status" value="1"/>
</dbReference>
<sequence length="426" mass="49095">MLKAKKIFLNERLMVRKSDVDDGELRSHFTYDLGDSVYENFIETDDAFYVPSNSFHKIKCDKHEDNRNYQPADIVPFAGKLRWEQQEVVDNFFTARLDRARSGIIQAPCGWGKTYTGCSLIARNKATTLVLVHTKLLFRQWIEEIEKLLPGTVVGMMGDGLLDIQPVTVGIYKTVHNRLREVKNSFSLVIVDEAHLCPAEVFSQALNGINARTKIGITATPKRKDLKHVLLPDFFTPMIVEAKDPRKPYDPSVEIITTDFKFMVIDPKRDWSRQINKLCANKDYLQYLADTAIKKIKNGRVPLILGERVAMLKTLHKLIPDSVLLIGETTEEKRKEALENVGSKYRCVLSTKLFDEGISCHRLDTLFLTCPSNNPIKLEQRIGRIVRKHPDKQQPLVVDFWVRGPIVSRQQKFRLDWYEKRGYYVL</sequence>
<dbReference type="InterPro" id="IPR014001">
    <property type="entry name" value="Helicase_ATP-bd"/>
</dbReference>
<dbReference type="EMBL" id="KY052794">
    <property type="protein sequence ID" value="ASE99726.1"/>
    <property type="molecule type" value="Genomic_DNA"/>
</dbReference>
<accession>A0A218MKC0</accession>
<organism evidence="6">
    <name type="scientific">uncultured virus</name>
    <dbReference type="NCBI Taxonomy" id="340016"/>
    <lineage>
        <taxon>Viruses</taxon>
        <taxon>environmental samples</taxon>
    </lineage>
</organism>
<evidence type="ECO:0000256" key="3">
    <source>
        <dbReference type="ARBA" id="ARBA00022806"/>
    </source>
</evidence>
<dbReference type="GO" id="GO:0004386">
    <property type="term" value="F:helicase activity"/>
    <property type="evidence" value="ECO:0007669"/>
    <property type="project" value="UniProtKB-KW"/>
</dbReference>
<evidence type="ECO:0000256" key="4">
    <source>
        <dbReference type="ARBA" id="ARBA00022840"/>
    </source>
</evidence>
<evidence type="ECO:0000259" key="5">
    <source>
        <dbReference type="PROSITE" id="PS51192"/>
    </source>
</evidence>
<keyword evidence="3 6" id="KW-0347">Helicase</keyword>
<reference evidence="6" key="2">
    <citation type="journal article" date="2017" name="Nat. Commun.">
        <title>Single-virus genomics reveals hidden cosmopolitan and abundant viruses.</title>
        <authorList>
            <person name="Martinez-Hernandez F."/>
            <person name="Fornas O."/>
            <person name="Lluesma Gomez M."/>
            <person name="Bolduc B."/>
            <person name="de la Cruz Pena M.J."/>
            <person name="Martinez J.M."/>
            <person name="Anton J."/>
            <person name="Gasol J.M."/>
            <person name="Rosselli R."/>
            <person name="Rodriguez-Valera F."/>
            <person name="Sullivan M.B."/>
            <person name="Acinas S.G."/>
            <person name="Martinez-Garcia M."/>
        </authorList>
    </citation>
    <scope>NUCLEOTIDE SEQUENCE</scope>
</reference>
<dbReference type="InterPro" id="IPR027417">
    <property type="entry name" value="P-loop_NTPase"/>
</dbReference>
<dbReference type="GO" id="GO:0016787">
    <property type="term" value="F:hydrolase activity"/>
    <property type="evidence" value="ECO:0007669"/>
    <property type="project" value="UniProtKB-KW"/>
</dbReference>
<name>A0A218MKC0_9VIRU</name>
<proteinExistence type="predicted"/>
<dbReference type="CDD" id="cd17926">
    <property type="entry name" value="DEXHc_RE"/>
    <property type="match status" value="1"/>
</dbReference>
<dbReference type="GO" id="GO:0005524">
    <property type="term" value="F:ATP binding"/>
    <property type="evidence" value="ECO:0007669"/>
    <property type="project" value="UniProtKB-KW"/>
</dbReference>
<dbReference type="InterPro" id="IPR001650">
    <property type="entry name" value="Helicase_C-like"/>
</dbReference>
<dbReference type="Pfam" id="PF00271">
    <property type="entry name" value="Helicase_C"/>
    <property type="match status" value="1"/>
</dbReference>
<dbReference type="SMART" id="SM00490">
    <property type="entry name" value="HELICc"/>
    <property type="match status" value="1"/>
</dbReference>
<dbReference type="InterPro" id="IPR050615">
    <property type="entry name" value="ATP-dep_DNA_Helicase"/>
</dbReference>
<dbReference type="Pfam" id="PF04851">
    <property type="entry name" value="ResIII"/>
    <property type="match status" value="1"/>
</dbReference>
<evidence type="ECO:0000256" key="1">
    <source>
        <dbReference type="ARBA" id="ARBA00022741"/>
    </source>
</evidence>
<keyword evidence="1" id="KW-0547">Nucleotide-binding</keyword>
<dbReference type="Gene3D" id="3.40.50.300">
    <property type="entry name" value="P-loop containing nucleotide triphosphate hydrolases"/>
    <property type="match status" value="2"/>
</dbReference>
<reference evidence="6" key="1">
    <citation type="submission" date="2016-10" db="EMBL/GenBank/DDBJ databases">
        <authorList>
            <person name="Varghese N."/>
        </authorList>
    </citation>
    <scope>NUCLEOTIDE SEQUENCE</scope>
</reference>
<evidence type="ECO:0000313" key="6">
    <source>
        <dbReference type="EMBL" id="ASE99726.1"/>
    </source>
</evidence>
<dbReference type="SUPFAM" id="SSF52540">
    <property type="entry name" value="P-loop containing nucleoside triphosphate hydrolases"/>
    <property type="match status" value="2"/>
</dbReference>
<feature type="domain" description="Helicase ATP-binding" evidence="5">
    <location>
        <begin position="94"/>
        <end position="239"/>
    </location>
</feature>
<dbReference type="GO" id="GO:0003677">
    <property type="term" value="F:DNA binding"/>
    <property type="evidence" value="ECO:0007669"/>
    <property type="project" value="InterPro"/>
</dbReference>
<keyword evidence="4" id="KW-0067">ATP-binding</keyword>
<evidence type="ECO:0000256" key="2">
    <source>
        <dbReference type="ARBA" id="ARBA00022801"/>
    </source>
</evidence>